<reference evidence="1" key="1">
    <citation type="journal article" date="2021" name="Proc. Natl. Acad. Sci. U.S.A.">
        <title>A Catalog of Tens of Thousands of Viruses from Human Metagenomes Reveals Hidden Associations with Chronic Diseases.</title>
        <authorList>
            <person name="Tisza M.J."/>
            <person name="Buck C.B."/>
        </authorList>
    </citation>
    <scope>NUCLEOTIDE SEQUENCE</scope>
    <source>
        <strain evidence="1">Ctqw35</strain>
    </source>
</reference>
<protein>
    <submittedName>
        <fullName evidence="1">Minor capsid protein from bacteriophage</fullName>
    </submittedName>
</protein>
<name>A0A8S5LZL7_9CAUD</name>
<organism evidence="1">
    <name type="scientific">Siphoviridae sp. ctqw35</name>
    <dbReference type="NCBI Taxonomy" id="2826471"/>
    <lineage>
        <taxon>Viruses</taxon>
        <taxon>Duplodnaviria</taxon>
        <taxon>Heunggongvirae</taxon>
        <taxon>Uroviricota</taxon>
        <taxon>Caudoviricetes</taxon>
    </lineage>
</organism>
<accession>A0A8S5LZL7</accession>
<dbReference type="EMBL" id="BK014782">
    <property type="protein sequence ID" value="DAD75420.1"/>
    <property type="molecule type" value="Genomic_DNA"/>
</dbReference>
<proteinExistence type="predicted"/>
<sequence length="137" mass="15612">MAKKSKIELIKEFIETCPLLKNGKVNVDYIKDKPQSYSIDETPATTILTQFADGGTRNQILFDFSVQANFSVLENIKNSKFCDDFTEWIKQQDKIGNLPKIDGICWIKCTGRGTILQTTDTTAIYVIPMQVVYEEDF</sequence>
<evidence type="ECO:0000313" key="1">
    <source>
        <dbReference type="EMBL" id="DAD75420.1"/>
    </source>
</evidence>